<dbReference type="Pfam" id="PF03169">
    <property type="entry name" value="OPT"/>
    <property type="match status" value="2"/>
</dbReference>
<reference evidence="10" key="1">
    <citation type="submission" date="2022-08" db="EMBL/GenBank/DDBJ databases">
        <authorList>
            <person name="Gutierrez-Valencia J."/>
        </authorList>
    </citation>
    <scope>NUCLEOTIDE SEQUENCE</scope>
</reference>
<dbReference type="InterPro" id="IPR004648">
    <property type="entry name" value="Oligpept_transpt"/>
</dbReference>
<evidence type="ECO:0000256" key="2">
    <source>
        <dbReference type="ARBA" id="ARBA00005484"/>
    </source>
</evidence>
<evidence type="ECO:0000256" key="6">
    <source>
        <dbReference type="ARBA" id="ARBA00022927"/>
    </source>
</evidence>
<dbReference type="NCBIfam" id="TIGR00728">
    <property type="entry name" value="OPT_sfam"/>
    <property type="match status" value="1"/>
</dbReference>
<feature type="transmembrane region" description="Helical" evidence="9">
    <location>
        <begin position="455"/>
        <end position="476"/>
    </location>
</feature>
<proteinExistence type="inferred from homology"/>
<dbReference type="AlphaFoldDB" id="A0AAV0H074"/>
<comment type="caution">
    <text evidence="10">The sequence shown here is derived from an EMBL/GenBank/DDBJ whole genome shotgun (WGS) entry which is preliminary data.</text>
</comment>
<feature type="transmembrane region" description="Helical" evidence="9">
    <location>
        <begin position="198"/>
        <end position="218"/>
    </location>
</feature>
<dbReference type="EMBL" id="CAMGYJ010000002">
    <property type="protein sequence ID" value="CAI0378705.1"/>
    <property type="molecule type" value="Genomic_DNA"/>
</dbReference>
<feature type="transmembrane region" description="Helical" evidence="9">
    <location>
        <begin position="144"/>
        <end position="167"/>
    </location>
</feature>
<protein>
    <recommendedName>
        <fullName evidence="12">Oligopeptide transporter 5</fullName>
    </recommendedName>
</protein>
<evidence type="ECO:0000256" key="4">
    <source>
        <dbReference type="ARBA" id="ARBA00022692"/>
    </source>
</evidence>
<evidence type="ECO:0000313" key="10">
    <source>
        <dbReference type="EMBL" id="CAI0378705.1"/>
    </source>
</evidence>
<feature type="transmembrane region" description="Helical" evidence="9">
    <location>
        <begin position="426"/>
        <end position="443"/>
    </location>
</feature>
<name>A0AAV0H074_9ROSI</name>
<gene>
    <name evidence="10" type="ORF">LITE_LOCUS1974</name>
</gene>
<keyword evidence="5" id="KW-0571">Peptide transport</keyword>
<keyword evidence="7 9" id="KW-1133">Transmembrane helix</keyword>
<evidence type="ECO:0000256" key="3">
    <source>
        <dbReference type="ARBA" id="ARBA00022448"/>
    </source>
</evidence>
<evidence type="ECO:0000256" key="9">
    <source>
        <dbReference type="SAM" id="Phobius"/>
    </source>
</evidence>
<dbReference type="GO" id="GO:0015031">
    <property type="term" value="P:protein transport"/>
    <property type="evidence" value="ECO:0007669"/>
    <property type="project" value="UniProtKB-KW"/>
</dbReference>
<dbReference type="GO" id="GO:0035673">
    <property type="term" value="F:oligopeptide transmembrane transporter activity"/>
    <property type="evidence" value="ECO:0007669"/>
    <property type="project" value="InterPro"/>
</dbReference>
<keyword evidence="8 9" id="KW-0472">Membrane</keyword>
<evidence type="ECO:0000256" key="7">
    <source>
        <dbReference type="ARBA" id="ARBA00022989"/>
    </source>
</evidence>
<dbReference type="GO" id="GO:0016020">
    <property type="term" value="C:membrane"/>
    <property type="evidence" value="ECO:0007669"/>
    <property type="project" value="UniProtKB-SubCell"/>
</dbReference>
<feature type="transmembrane region" description="Helical" evidence="9">
    <location>
        <begin position="314"/>
        <end position="336"/>
    </location>
</feature>
<dbReference type="Proteomes" id="UP001154282">
    <property type="component" value="Unassembled WGS sequence"/>
</dbReference>
<keyword evidence="11" id="KW-1185">Reference proteome</keyword>
<feature type="transmembrane region" description="Helical" evidence="9">
    <location>
        <begin position="230"/>
        <end position="250"/>
    </location>
</feature>
<keyword evidence="3" id="KW-0813">Transport</keyword>
<dbReference type="PANTHER" id="PTHR22601">
    <property type="entry name" value="ISP4 LIKE PROTEIN"/>
    <property type="match status" value="1"/>
</dbReference>
<evidence type="ECO:0000256" key="8">
    <source>
        <dbReference type="ARBA" id="ARBA00023136"/>
    </source>
</evidence>
<accession>A0AAV0H074</accession>
<evidence type="ECO:0000313" key="11">
    <source>
        <dbReference type="Proteomes" id="UP001154282"/>
    </source>
</evidence>
<keyword evidence="6" id="KW-0653">Protein transport</keyword>
<evidence type="ECO:0000256" key="1">
    <source>
        <dbReference type="ARBA" id="ARBA00004141"/>
    </source>
</evidence>
<dbReference type="InterPro" id="IPR004813">
    <property type="entry name" value="OPT"/>
</dbReference>
<keyword evidence="4 9" id="KW-0812">Transmembrane</keyword>
<comment type="subcellular location">
    <subcellularLocation>
        <location evidence="1">Membrane</location>
        <topology evidence="1">Multi-pass membrane protein</topology>
    </subcellularLocation>
</comment>
<feature type="transmembrane region" description="Helical" evidence="9">
    <location>
        <begin position="27"/>
        <end position="46"/>
    </location>
</feature>
<sequence>MWWPANLVQVSLFRALHEKEKRAKGGYTRLQFFTIVFICSFAYYAFPGYFMPSISTISVICLVWSRSITAQQVGSGMSGLGLASFGLDWATVGNVHQAKRFPIFSSGTFDSTGHPYNITRILNDKSFDIDLAAYDGYSKIHLSIFFAFVYGLSFATLTATISHVALFDGQDLFKKATAASKARFADVHTRIMKKNYDVVPQWWFILVLIVSFFMALYAVEGFGQQLQLPWWGLIFACVLAMVSTLPIGIIQATTNNQIGLNVITELMIGYAYPGKPLANVAFKTYGYISMAQALSFVEDFKLGHYMKIPPKSMFIVQLVGTLVASSVYFATAWWILESVPHVCDLDVLPEGSPWTCPGFDVFYSASIIWGVVSPRRMFGDLGIYREQYWFFLLGLLAPFPNKKWIKLIHMPLILGASASMPPARPVHYWSWAAVGFFFNYYVYKRHKGWWARHAYILSAAMDAGVAFMGILLFFALQSKDIYGPEWWGLDASDHCTLAKCPTAPGVQVKGCPAIS</sequence>
<evidence type="ECO:0000256" key="5">
    <source>
        <dbReference type="ARBA" id="ARBA00022856"/>
    </source>
</evidence>
<comment type="similarity">
    <text evidence="2">Belongs to the oligopeptide OPT transporter (TC 2.A.67.1) family.</text>
</comment>
<evidence type="ECO:0008006" key="12">
    <source>
        <dbReference type="Google" id="ProtNLM"/>
    </source>
</evidence>
<organism evidence="10 11">
    <name type="scientific">Linum tenue</name>
    <dbReference type="NCBI Taxonomy" id="586396"/>
    <lineage>
        <taxon>Eukaryota</taxon>
        <taxon>Viridiplantae</taxon>
        <taxon>Streptophyta</taxon>
        <taxon>Embryophyta</taxon>
        <taxon>Tracheophyta</taxon>
        <taxon>Spermatophyta</taxon>
        <taxon>Magnoliopsida</taxon>
        <taxon>eudicotyledons</taxon>
        <taxon>Gunneridae</taxon>
        <taxon>Pentapetalae</taxon>
        <taxon>rosids</taxon>
        <taxon>fabids</taxon>
        <taxon>Malpighiales</taxon>
        <taxon>Linaceae</taxon>
        <taxon>Linum</taxon>
    </lineage>
</organism>